<keyword evidence="2" id="KW-1185">Reference proteome</keyword>
<proteinExistence type="predicted"/>
<evidence type="ECO:0000313" key="2">
    <source>
        <dbReference type="Proteomes" id="UP000603904"/>
    </source>
</evidence>
<dbReference type="EMBL" id="BOOC01000001">
    <property type="protein sequence ID" value="GIH37034.1"/>
    <property type="molecule type" value="Genomic_DNA"/>
</dbReference>
<dbReference type="InterPro" id="IPR032716">
    <property type="entry name" value="ACC_epsilon"/>
</dbReference>
<gene>
    <name evidence="1" type="ORF">Mco01_00340</name>
</gene>
<dbReference type="Pfam" id="PF13822">
    <property type="entry name" value="ACC_epsilon"/>
    <property type="match status" value="1"/>
</dbReference>
<evidence type="ECO:0008006" key="3">
    <source>
        <dbReference type="Google" id="ProtNLM"/>
    </source>
</evidence>
<sequence length="74" mass="8083">MSAATAPDGREPVPVVREPAAVVRGAPTDEQLAAVLAVLAASGRAREGREPERPAPRPRWSVEAGWRLDRETWW</sequence>
<dbReference type="RefSeq" id="WP_204054877.1">
    <property type="nucleotide sequence ID" value="NZ_BAAAGP010000018.1"/>
</dbReference>
<organism evidence="1 2">
    <name type="scientific">Microbispora corallina</name>
    <dbReference type="NCBI Taxonomy" id="83302"/>
    <lineage>
        <taxon>Bacteria</taxon>
        <taxon>Bacillati</taxon>
        <taxon>Actinomycetota</taxon>
        <taxon>Actinomycetes</taxon>
        <taxon>Streptosporangiales</taxon>
        <taxon>Streptosporangiaceae</taxon>
        <taxon>Microbispora</taxon>
    </lineage>
</organism>
<comment type="caution">
    <text evidence="1">The sequence shown here is derived from an EMBL/GenBank/DDBJ whole genome shotgun (WGS) entry which is preliminary data.</text>
</comment>
<evidence type="ECO:0000313" key="1">
    <source>
        <dbReference type="EMBL" id="GIH37034.1"/>
    </source>
</evidence>
<accession>A0ABQ4FQE5</accession>
<dbReference type="Proteomes" id="UP000603904">
    <property type="component" value="Unassembled WGS sequence"/>
</dbReference>
<name>A0ABQ4FQE5_9ACTN</name>
<reference evidence="1 2" key="1">
    <citation type="submission" date="2021-01" db="EMBL/GenBank/DDBJ databases">
        <title>Whole genome shotgun sequence of Microbispora corallina NBRC 16416.</title>
        <authorList>
            <person name="Komaki H."/>
            <person name="Tamura T."/>
        </authorList>
    </citation>
    <scope>NUCLEOTIDE SEQUENCE [LARGE SCALE GENOMIC DNA]</scope>
    <source>
        <strain evidence="1 2">NBRC 16416</strain>
    </source>
</reference>
<protein>
    <recommendedName>
        <fullName evidence="3">Acyl-CoA carboxylase subunit epsilon</fullName>
    </recommendedName>
</protein>